<dbReference type="AlphaFoldDB" id="A0AA38MFU5"/>
<accession>A0AA38MFU5</accession>
<proteinExistence type="predicted"/>
<name>A0AA38MFU5_9CUCU</name>
<keyword evidence="3" id="KW-1185">Reference proteome</keyword>
<evidence type="ECO:0000313" key="3">
    <source>
        <dbReference type="Proteomes" id="UP001168821"/>
    </source>
</evidence>
<sequence>MRVVSCLERVNSAVGECGGKSANPVSEGTDWVASNGRLVARTIHSKQGNGAMARVHQYLSDRGALPNQPSLIPRGRRQASLGNVKPRCRPAFGVGLEGIVKSFLIVVWPLGRALKPNDGKGGSDTILPSSTTTTSRRNDGALKVRSFKLNRLRV</sequence>
<feature type="region of interest" description="Disordered" evidence="1">
    <location>
        <begin position="118"/>
        <end position="139"/>
    </location>
</feature>
<organism evidence="2 3">
    <name type="scientific">Zophobas morio</name>
    <dbReference type="NCBI Taxonomy" id="2755281"/>
    <lineage>
        <taxon>Eukaryota</taxon>
        <taxon>Metazoa</taxon>
        <taxon>Ecdysozoa</taxon>
        <taxon>Arthropoda</taxon>
        <taxon>Hexapoda</taxon>
        <taxon>Insecta</taxon>
        <taxon>Pterygota</taxon>
        <taxon>Neoptera</taxon>
        <taxon>Endopterygota</taxon>
        <taxon>Coleoptera</taxon>
        <taxon>Polyphaga</taxon>
        <taxon>Cucujiformia</taxon>
        <taxon>Tenebrionidae</taxon>
        <taxon>Zophobas</taxon>
    </lineage>
</organism>
<comment type="caution">
    <text evidence="2">The sequence shown here is derived from an EMBL/GenBank/DDBJ whole genome shotgun (WGS) entry which is preliminary data.</text>
</comment>
<dbReference type="EMBL" id="JALNTZ010000004">
    <property type="protein sequence ID" value="KAJ3654758.1"/>
    <property type="molecule type" value="Genomic_DNA"/>
</dbReference>
<feature type="compositionally biased region" description="Polar residues" evidence="1">
    <location>
        <begin position="126"/>
        <end position="135"/>
    </location>
</feature>
<dbReference type="Proteomes" id="UP001168821">
    <property type="component" value="Unassembled WGS sequence"/>
</dbReference>
<gene>
    <name evidence="2" type="ORF">Zmor_013926</name>
</gene>
<reference evidence="2" key="1">
    <citation type="journal article" date="2023" name="G3 (Bethesda)">
        <title>Whole genome assemblies of Zophobas morio and Tenebrio molitor.</title>
        <authorList>
            <person name="Kaur S."/>
            <person name="Stinson S.A."/>
            <person name="diCenzo G.C."/>
        </authorList>
    </citation>
    <scope>NUCLEOTIDE SEQUENCE</scope>
    <source>
        <strain evidence="2">QUZm001</strain>
    </source>
</reference>
<evidence type="ECO:0000256" key="1">
    <source>
        <dbReference type="SAM" id="MobiDB-lite"/>
    </source>
</evidence>
<evidence type="ECO:0000313" key="2">
    <source>
        <dbReference type="EMBL" id="KAJ3654758.1"/>
    </source>
</evidence>
<protein>
    <submittedName>
        <fullName evidence="2">Uncharacterized protein</fullName>
    </submittedName>
</protein>